<organism evidence="2 3">
    <name type="scientific">Mucilaginibacter psychrotolerans</name>
    <dbReference type="NCBI Taxonomy" id="1524096"/>
    <lineage>
        <taxon>Bacteria</taxon>
        <taxon>Pseudomonadati</taxon>
        <taxon>Bacteroidota</taxon>
        <taxon>Sphingobacteriia</taxon>
        <taxon>Sphingobacteriales</taxon>
        <taxon>Sphingobacteriaceae</taxon>
        <taxon>Mucilaginibacter</taxon>
    </lineage>
</organism>
<evidence type="ECO:0000256" key="1">
    <source>
        <dbReference type="SAM" id="Coils"/>
    </source>
</evidence>
<reference evidence="2 3" key="1">
    <citation type="journal article" date="2017" name="Int. J. Syst. Evol. Microbiol.">
        <title>Mucilaginibacterpsychrotolerans sp. nov., isolated from peatlands.</title>
        <authorList>
            <person name="Deng Y."/>
            <person name="Shen L."/>
            <person name="Xu B."/>
            <person name="Liu Y."/>
            <person name="Gu Z."/>
            <person name="Liu H."/>
            <person name="Zhou Y."/>
        </authorList>
    </citation>
    <scope>NUCLEOTIDE SEQUENCE [LARGE SCALE GENOMIC DNA]</scope>
    <source>
        <strain evidence="2 3">NH7-4</strain>
    </source>
</reference>
<protein>
    <submittedName>
        <fullName evidence="2">Uncharacterized protein</fullName>
    </submittedName>
</protein>
<comment type="caution">
    <text evidence="2">The sequence shown here is derived from an EMBL/GenBank/DDBJ whole genome shotgun (WGS) entry which is preliminary data.</text>
</comment>
<accession>A0A4Y8SB81</accession>
<gene>
    <name evidence="2" type="ORF">E2R66_16950</name>
</gene>
<dbReference type="RefSeq" id="WP_133232884.1">
    <property type="nucleotide sequence ID" value="NZ_SOZE01000018.1"/>
</dbReference>
<dbReference type="EMBL" id="SOZE01000018">
    <property type="protein sequence ID" value="TFF35905.1"/>
    <property type="molecule type" value="Genomic_DNA"/>
</dbReference>
<evidence type="ECO:0000313" key="3">
    <source>
        <dbReference type="Proteomes" id="UP000297540"/>
    </source>
</evidence>
<keyword evidence="3" id="KW-1185">Reference proteome</keyword>
<keyword evidence="1" id="KW-0175">Coiled coil</keyword>
<feature type="coiled-coil region" evidence="1">
    <location>
        <begin position="85"/>
        <end position="116"/>
    </location>
</feature>
<name>A0A4Y8SB81_9SPHI</name>
<dbReference type="OrthoDB" id="982342at2"/>
<dbReference type="Proteomes" id="UP000297540">
    <property type="component" value="Unassembled WGS sequence"/>
</dbReference>
<evidence type="ECO:0000313" key="2">
    <source>
        <dbReference type="EMBL" id="TFF35905.1"/>
    </source>
</evidence>
<sequence>MGLDISIATNNYEEVYSPDYYDEENNYFSTHNLSRTFCNFICRRNVISHEPELDQIGKLTGVDINPIYSMEDYPVGDGLEFFLEKAETEEERQAILRDAKERKEQLEGNIDLVIATISNLIANLAMIKNLPALLQQTDFDSLDNDDYFSDFDIDKGDGYIGNNFGQDLRNFERSLKFAKEKNATTVWFTYG</sequence>
<proteinExistence type="predicted"/>
<dbReference type="AlphaFoldDB" id="A0A4Y8SB81"/>